<evidence type="ECO:0000313" key="4">
    <source>
        <dbReference type="Proteomes" id="UP000179807"/>
    </source>
</evidence>
<dbReference type="EMBL" id="MLAK01000151">
    <property type="protein sequence ID" value="OHT16076.1"/>
    <property type="molecule type" value="Genomic_DNA"/>
</dbReference>
<comment type="caution">
    <text evidence="3">The sequence shown here is derived from an EMBL/GenBank/DDBJ whole genome shotgun (WGS) entry which is preliminary data.</text>
</comment>
<dbReference type="Proteomes" id="UP000179807">
    <property type="component" value="Unassembled WGS sequence"/>
</dbReference>
<dbReference type="RefSeq" id="XP_068369212.1">
    <property type="nucleotide sequence ID" value="XM_068514122.1"/>
</dbReference>
<protein>
    <submittedName>
        <fullName evidence="3">Uncharacterized protein</fullName>
    </submittedName>
</protein>
<feature type="transmembrane region" description="Helical" evidence="2">
    <location>
        <begin position="141"/>
        <end position="161"/>
    </location>
</feature>
<name>A0A1J4L285_9EUKA</name>
<feature type="compositionally biased region" description="Low complexity" evidence="1">
    <location>
        <begin position="1"/>
        <end position="19"/>
    </location>
</feature>
<feature type="region of interest" description="Disordered" evidence="1">
    <location>
        <begin position="1"/>
        <end position="47"/>
    </location>
</feature>
<evidence type="ECO:0000256" key="1">
    <source>
        <dbReference type="SAM" id="MobiDB-lite"/>
    </source>
</evidence>
<reference evidence="3" key="1">
    <citation type="submission" date="2016-10" db="EMBL/GenBank/DDBJ databases">
        <authorList>
            <person name="Benchimol M."/>
            <person name="Almeida L.G."/>
            <person name="Vasconcelos A.T."/>
            <person name="Perreira-Neves A."/>
            <person name="Rosa I.A."/>
            <person name="Tasca T."/>
            <person name="Bogo M.R."/>
            <person name="de Souza W."/>
        </authorList>
    </citation>
    <scope>NUCLEOTIDE SEQUENCE [LARGE SCALE GENOMIC DNA]</scope>
    <source>
        <strain evidence="3">K</strain>
    </source>
</reference>
<feature type="transmembrane region" description="Helical" evidence="2">
    <location>
        <begin position="349"/>
        <end position="368"/>
    </location>
</feature>
<evidence type="ECO:0000313" key="3">
    <source>
        <dbReference type="EMBL" id="OHT16076.1"/>
    </source>
</evidence>
<gene>
    <name evidence="3" type="ORF">TRFO_42079</name>
</gene>
<proteinExistence type="predicted"/>
<keyword evidence="2" id="KW-1133">Transmembrane helix</keyword>
<sequence length="396" mass="45537">MSDQYSSDSGYSRSSSCSSTPTPIRKHSHHHHHHHHQKTKYHSQKNYKKRKSVRFTTVRPFPVSPGIFSRIFITALALIIQFFLDHSKKKLTRPKIYEQHFARILNEIIDKIPSVYSISAITDFPNEIFIVSHIVYLLYDILYSSSGYCISSFLVAIMFLFDETTYSLILQNPSFGILLIFIEYCIKRCQYILVSEIFSTTWLTSGILAFLFASAASFIRLEALPIFIPVVVSILFSKSPESRSSFFKKIWRTIVASISLIILCVVCVLTVFFIFSVFGLPKYILIDPNIHLLISEFISNKHNVGILIMIPLVFLFYWLTEIEGFWMITIIGCLIFTVYLPISCVVDSLETVIALTTFYYLLACGYVMTDQFLSIVACPSLVFILTVVIYFYIYPV</sequence>
<keyword evidence="2" id="KW-0472">Membrane</keyword>
<feature type="transmembrane region" description="Helical" evidence="2">
    <location>
        <begin position="256"/>
        <end position="281"/>
    </location>
</feature>
<feature type="compositionally biased region" description="Basic residues" evidence="1">
    <location>
        <begin position="24"/>
        <end position="47"/>
    </location>
</feature>
<feature type="transmembrane region" description="Helical" evidence="2">
    <location>
        <begin position="67"/>
        <end position="84"/>
    </location>
</feature>
<dbReference type="AlphaFoldDB" id="A0A1J4L285"/>
<feature type="transmembrane region" description="Helical" evidence="2">
    <location>
        <begin position="207"/>
        <end position="236"/>
    </location>
</feature>
<feature type="transmembrane region" description="Helical" evidence="2">
    <location>
        <begin position="374"/>
        <end position="393"/>
    </location>
</feature>
<keyword evidence="4" id="KW-1185">Reference proteome</keyword>
<feature type="transmembrane region" description="Helical" evidence="2">
    <location>
        <begin position="325"/>
        <end position="342"/>
    </location>
</feature>
<feature type="transmembrane region" description="Helical" evidence="2">
    <location>
        <begin position="302"/>
        <end position="319"/>
    </location>
</feature>
<dbReference type="GeneID" id="94848826"/>
<keyword evidence="2" id="KW-0812">Transmembrane</keyword>
<accession>A0A1J4L285</accession>
<organism evidence="3 4">
    <name type="scientific">Tritrichomonas foetus</name>
    <dbReference type="NCBI Taxonomy" id="1144522"/>
    <lineage>
        <taxon>Eukaryota</taxon>
        <taxon>Metamonada</taxon>
        <taxon>Parabasalia</taxon>
        <taxon>Tritrichomonadida</taxon>
        <taxon>Tritrichomonadidae</taxon>
        <taxon>Tritrichomonas</taxon>
    </lineage>
</organism>
<dbReference type="VEuPathDB" id="TrichDB:TRFO_42079"/>
<feature type="transmembrane region" description="Helical" evidence="2">
    <location>
        <begin position="167"/>
        <end position="186"/>
    </location>
</feature>
<evidence type="ECO:0000256" key="2">
    <source>
        <dbReference type="SAM" id="Phobius"/>
    </source>
</evidence>